<sequence length="157" mass="16895">MSDTKKPATSAAASYDGFTAEERAAMRDHARELKAAASRKGGKADKAAADAAAVVEKIAGFGDEDRIIAEKLHAAITTEVPELAPKLWYGMPAYARDGRMVCFFQSAAKFRSRYATVGFSDGANLDDGDMWPVYFAVKELTPEVESRILALVKQAAS</sequence>
<comment type="caution">
    <text evidence="1">The sequence shown here is derived from an EMBL/GenBank/DDBJ whole genome shotgun (WGS) entry which is preliminary data.</text>
</comment>
<dbReference type="RefSeq" id="WP_380585444.1">
    <property type="nucleotide sequence ID" value="NZ_JBHSQJ010000083.1"/>
</dbReference>
<dbReference type="Proteomes" id="UP001596174">
    <property type="component" value="Unassembled WGS sequence"/>
</dbReference>
<dbReference type="Gene3D" id="3.90.1150.200">
    <property type="match status" value="1"/>
</dbReference>
<accession>A0ABW1G553</accession>
<evidence type="ECO:0000313" key="2">
    <source>
        <dbReference type="Proteomes" id="UP001596174"/>
    </source>
</evidence>
<protein>
    <submittedName>
        <fullName evidence="1">Iron chaperone</fullName>
    </submittedName>
</protein>
<dbReference type="SUPFAM" id="SSF159888">
    <property type="entry name" value="YdhG-like"/>
    <property type="match status" value="1"/>
</dbReference>
<organism evidence="1 2">
    <name type="scientific">Streptacidiphilus monticola</name>
    <dbReference type="NCBI Taxonomy" id="2161674"/>
    <lineage>
        <taxon>Bacteria</taxon>
        <taxon>Bacillati</taxon>
        <taxon>Actinomycetota</taxon>
        <taxon>Actinomycetes</taxon>
        <taxon>Kitasatosporales</taxon>
        <taxon>Streptomycetaceae</taxon>
        <taxon>Streptacidiphilus</taxon>
    </lineage>
</organism>
<evidence type="ECO:0000313" key="1">
    <source>
        <dbReference type="EMBL" id="MFC5909553.1"/>
    </source>
</evidence>
<keyword evidence="2" id="KW-1185">Reference proteome</keyword>
<name>A0ABW1G553_9ACTN</name>
<proteinExistence type="predicted"/>
<reference evidence="2" key="1">
    <citation type="journal article" date="2019" name="Int. J. Syst. Evol. Microbiol.">
        <title>The Global Catalogue of Microorganisms (GCM) 10K type strain sequencing project: providing services to taxonomists for standard genome sequencing and annotation.</title>
        <authorList>
            <consortium name="The Broad Institute Genomics Platform"/>
            <consortium name="The Broad Institute Genome Sequencing Center for Infectious Disease"/>
            <person name="Wu L."/>
            <person name="Ma J."/>
        </authorList>
    </citation>
    <scope>NUCLEOTIDE SEQUENCE [LARGE SCALE GENOMIC DNA]</scope>
    <source>
        <strain evidence="2">JCM 4816</strain>
    </source>
</reference>
<dbReference type="EMBL" id="JBHSQJ010000083">
    <property type="protein sequence ID" value="MFC5909553.1"/>
    <property type="molecule type" value="Genomic_DNA"/>
</dbReference>
<gene>
    <name evidence="1" type="ORF">ACFP3V_20335</name>
</gene>